<dbReference type="Proteomes" id="UP000195386">
    <property type="component" value="Unassembled WGS sequence"/>
</dbReference>
<sequence>MYIKKSFQAYQTDFSSAPKAIITVHKTVPQDEIIYPARRIILSYGIDKSVLRDGSFRLARRIYLHNYLRAHLPAPFKHFKAENKVSPAIPHKQACGR</sequence>
<gene>
    <name evidence="1" type="ORF">B5F97_10925</name>
</gene>
<accession>A0A1Y3YSP8</accession>
<protein>
    <submittedName>
        <fullName evidence="1">Uncharacterized protein</fullName>
    </submittedName>
</protein>
<dbReference type="EMBL" id="NFII01000009">
    <property type="protein sequence ID" value="OUO00737.1"/>
    <property type="molecule type" value="Genomic_DNA"/>
</dbReference>
<reference evidence="2" key="1">
    <citation type="submission" date="2017-04" db="EMBL/GenBank/DDBJ databases">
        <title>Function of individual gut microbiota members based on whole genome sequencing of pure cultures obtained from chicken caecum.</title>
        <authorList>
            <person name="Medvecky M."/>
            <person name="Cejkova D."/>
            <person name="Polansky O."/>
            <person name="Karasova D."/>
            <person name="Kubasova T."/>
            <person name="Cizek A."/>
            <person name="Rychlik I."/>
        </authorList>
    </citation>
    <scope>NUCLEOTIDE SEQUENCE [LARGE SCALE GENOMIC DNA]</scope>
    <source>
        <strain evidence="2">An43</strain>
    </source>
</reference>
<organism evidence="1 2">
    <name type="scientific">Bacteroides clarus</name>
    <dbReference type="NCBI Taxonomy" id="626929"/>
    <lineage>
        <taxon>Bacteria</taxon>
        <taxon>Pseudomonadati</taxon>
        <taxon>Bacteroidota</taxon>
        <taxon>Bacteroidia</taxon>
        <taxon>Bacteroidales</taxon>
        <taxon>Bacteroidaceae</taxon>
        <taxon>Bacteroides</taxon>
    </lineage>
</organism>
<name>A0A1Y3YSP8_9BACE</name>
<dbReference type="AlphaFoldDB" id="A0A1Y3YSP8"/>
<comment type="caution">
    <text evidence="1">The sequence shown here is derived from an EMBL/GenBank/DDBJ whole genome shotgun (WGS) entry which is preliminary data.</text>
</comment>
<evidence type="ECO:0000313" key="1">
    <source>
        <dbReference type="EMBL" id="OUO00737.1"/>
    </source>
</evidence>
<proteinExistence type="predicted"/>
<evidence type="ECO:0000313" key="2">
    <source>
        <dbReference type="Proteomes" id="UP000195386"/>
    </source>
</evidence>